<keyword evidence="8" id="KW-1185">Reference proteome</keyword>
<evidence type="ECO:0000256" key="6">
    <source>
        <dbReference type="SAM" id="Phobius"/>
    </source>
</evidence>
<protein>
    <submittedName>
        <fullName evidence="7">FtsW/RodA/SpoVE family cell cycle protein</fullName>
        <ecNumber evidence="7">2.4.1.129</ecNumber>
    </submittedName>
</protein>
<dbReference type="RefSeq" id="WP_369019080.1">
    <property type="nucleotide sequence ID" value="NZ_CP121689.1"/>
</dbReference>
<evidence type="ECO:0000256" key="2">
    <source>
        <dbReference type="ARBA" id="ARBA00022692"/>
    </source>
</evidence>
<feature type="transmembrane region" description="Helical" evidence="6">
    <location>
        <begin position="300"/>
        <end position="319"/>
    </location>
</feature>
<dbReference type="GO" id="GO:0016757">
    <property type="term" value="F:glycosyltransferase activity"/>
    <property type="evidence" value="ECO:0007669"/>
    <property type="project" value="UniProtKB-KW"/>
</dbReference>
<dbReference type="Proteomes" id="UP001461341">
    <property type="component" value="Chromosome"/>
</dbReference>
<feature type="transmembrane region" description="Helical" evidence="6">
    <location>
        <begin position="154"/>
        <end position="171"/>
    </location>
</feature>
<sequence>MTKRNWLLLVAIALTICGLFAVYSVDPLRDEGFSLASFHGRQTLWAAVGWLLFWLIARRVEVSRFFEWKWALYILMILALVAVLLFGEGDEAGVRRWLFSKSVQPSEFAKLAFSFFLAAYLAEREEEFGYWSLFLKTLFLTGIPAFLIYLEPDLGTALVLVVIWFVGLLLSGFSARRILGIIALLVALFSLSWPFLKDYQKARLLVFINPQRDPLGSGYNVIQSLIAIGAGGFLGKGFLAGSQSQLRFLPAAYTDFIFASWCEQFGFVGGFLIIVLLSIMLYLVFSIARSVPELEGKFAVVFLGSILLFQSTVNIAMNLGWAPVTGIPLPFVSYGGSSLMMSLLSIAFIYRIAARSIESG</sequence>
<evidence type="ECO:0000313" key="7">
    <source>
        <dbReference type="EMBL" id="WZL76915.1"/>
    </source>
</evidence>
<keyword evidence="7" id="KW-0328">Glycosyltransferase</keyword>
<accession>A0ABZ2YGM4</accession>
<feature type="transmembrane region" description="Helical" evidence="6">
    <location>
        <begin position="331"/>
        <end position="353"/>
    </location>
</feature>
<dbReference type="EC" id="2.4.1.129" evidence="7"/>
<feature type="transmembrane region" description="Helical" evidence="6">
    <location>
        <begin position="40"/>
        <end position="58"/>
    </location>
</feature>
<feature type="transmembrane region" description="Helical" evidence="6">
    <location>
        <begin position="267"/>
        <end position="288"/>
    </location>
</feature>
<keyword evidence="4 6" id="KW-1133">Transmembrane helix</keyword>
<keyword evidence="7" id="KW-0808">Transferase</keyword>
<reference evidence="7 8" key="1">
    <citation type="submission" date="2023-03" db="EMBL/GenBank/DDBJ databases">
        <title>Novel Species.</title>
        <authorList>
            <person name="Ma S."/>
        </authorList>
    </citation>
    <scope>NUCLEOTIDE SEQUENCE [LARGE SCALE GENOMIC DNA]</scope>
    <source>
        <strain evidence="7 8">B11</strain>
    </source>
</reference>
<feature type="transmembrane region" description="Helical" evidence="6">
    <location>
        <begin position="178"/>
        <end position="196"/>
    </location>
</feature>
<dbReference type="EMBL" id="CP121689">
    <property type="protein sequence ID" value="WZL76915.1"/>
    <property type="molecule type" value="Genomic_DNA"/>
</dbReference>
<feature type="transmembrane region" description="Helical" evidence="6">
    <location>
        <begin position="107"/>
        <end position="123"/>
    </location>
</feature>
<evidence type="ECO:0000313" key="8">
    <source>
        <dbReference type="Proteomes" id="UP001461341"/>
    </source>
</evidence>
<dbReference type="PANTHER" id="PTHR30474:SF1">
    <property type="entry name" value="PEPTIDOGLYCAN GLYCOSYLTRANSFERASE MRDB"/>
    <property type="match status" value="1"/>
</dbReference>
<comment type="subcellular location">
    <subcellularLocation>
        <location evidence="1">Membrane</location>
        <topology evidence="1">Multi-pass membrane protein</topology>
    </subcellularLocation>
</comment>
<keyword evidence="2 6" id="KW-0812">Transmembrane</keyword>
<evidence type="ECO:0000256" key="5">
    <source>
        <dbReference type="ARBA" id="ARBA00023136"/>
    </source>
</evidence>
<keyword evidence="5 6" id="KW-0472">Membrane</keyword>
<dbReference type="Pfam" id="PF01098">
    <property type="entry name" value="FTSW_RODA_SPOVE"/>
    <property type="match status" value="1"/>
</dbReference>
<keyword evidence="3" id="KW-0133">Cell shape</keyword>
<proteinExistence type="predicted"/>
<evidence type="ECO:0000256" key="4">
    <source>
        <dbReference type="ARBA" id="ARBA00022989"/>
    </source>
</evidence>
<feature type="transmembrane region" description="Helical" evidence="6">
    <location>
        <begin position="130"/>
        <end position="148"/>
    </location>
</feature>
<gene>
    <name evidence="7" type="ORF">QBE54_04085</name>
</gene>
<evidence type="ECO:0000256" key="3">
    <source>
        <dbReference type="ARBA" id="ARBA00022960"/>
    </source>
</evidence>
<dbReference type="PANTHER" id="PTHR30474">
    <property type="entry name" value="CELL CYCLE PROTEIN"/>
    <property type="match status" value="1"/>
</dbReference>
<feature type="transmembrane region" description="Helical" evidence="6">
    <location>
        <begin position="70"/>
        <end position="87"/>
    </location>
</feature>
<dbReference type="InterPro" id="IPR001182">
    <property type="entry name" value="FtsW/RodA"/>
</dbReference>
<organism evidence="7 8">
    <name type="scientific">Thermatribacter velox</name>
    <dbReference type="NCBI Taxonomy" id="3039681"/>
    <lineage>
        <taxon>Bacteria</taxon>
        <taxon>Pseudomonadati</taxon>
        <taxon>Atribacterota</taxon>
        <taxon>Atribacteria</taxon>
        <taxon>Atribacterales</taxon>
        <taxon>Thermatribacteraceae</taxon>
        <taxon>Thermatribacter</taxon>
    </lineage>
</organism>
<name>A0ABZ2YGM4_9BACT</name>
<evidence type="ECO:0000256" key="1">
    <source>
        <dbReference type="ARBA" id="ARBA00004141"/>
    </source>
</evidence>